<dbReference type="SUPFAM" id="SSF55811">
    <property type="entry name" value="Nudix"/>
    <property type="match status" value="1"/>
</dbReference>
<comment type="similarity">
    <text evidence="1">Belongs to the Nudix hydrolase family.</text>
</comment>
<keyword evidence="3" id="KW-0378">Hydrolase</keyword>
<dbReference type="CDD" id="cd04670">
    <property type="entry name" value="NUDIX_ASFGF2_Nudt6"/>
    <property type="match status" value="1"/>
</dbReference>
<evidence type="ECO:0000313" key="6">
    <source>
        <dbReference type="Proteomes" id="UP001345219"/>
    </source>
</evidence>
<dbReference type="PANTHER" id="PTHR13994:SF29">
    <property type="entry name" value="NUDIX HYDROLASE 2"/>
    <property type="match status" value="1"/>
</dbReference>
<dbReference type="InterPro" id="IPR040618">
    <property type="entry name" value="Pre-Nudix"/>
</dbReference>
<dbReference type="FunFam" id="3.40.630.30:FF:000016">
    <property type="entry name" value="nudix hydrolase 2"/>
    <property type="match status" value="1"/>
</dbReference>
<dbReference type="AlphaFoldDB" id="A0AAN7GUD9"/>
<dbReference type="InterPro" id="IPR000086">
    <property type="entry name" value="NUDIX_hydrolase_dom"/>
</dbReference>
<keyword evidence="2" id="KW-0479">Metal-binding</keyword>
<dbReference type="PROSITE" id="PS51462">
    <property type="entry name" value="NUDIX"/>
    <property type="match status" value="1"/>
</dbReference>
<dbReference type="Gene3D" id="3.40.630.30">
    <property type="match status" value="1"/>
</dbReference>
<organism evidence="5 6">
    <name type="scientific">Trapa incisa</name>
    <dbReference type="NCBI Taxonomy" id="236973"/>
    <lineage>
        <taxon>Eukaryota</taxon>
        <taxon>Viridiplantae</taxon>
        <taxon>Streptophyta</taxon>
        <taxon>Embryophyta</taxon>
        <taxon>Tracheophyta</taxon>
        <taxon>Spermatophyta</taxon>
        <taxon>Magnoliopsida</taxon>
        <taxon>eudicotyledons</taxon>
        <taxon>Gunneridae</taxon>
        <taxon>Pentapetalae</taxon>
        <taxon>rosids</taxon>
        <taxon>malvids</taxon>
        <taxon>Myrtales</taxon>
        <taxon>Lythraceae</taxon>
        <taxon>Trapa</taxon>
    </lineage>
</organism>
<evidence type="ECO:0000259" key="4">
    <source>
        <dbReference type="PROSITE" id="PS51462"/>
    </source>
</evidence>
<evidence type="ECO:0000313" key="5">
    <source>
        <dbReference type="EMBL" id="KAK4744254.1"/>
    </source>
</evidence>
<dbReference type="FunFam" id="3.90.79.10:FF:000015">
    <property type="entry name" value="Nudix hydrolase 8"/>
    <property type="match status" value="1"/>
</dbReference>
<dbReference type="GO" id="GO:0051287">
    <property type="term" value="F:NAD binding"/>
    <property type="evidence" value="ECO:0007669"/>
    <property type="project" value="TreeGrafter"/>
</dbReference>
<dbReference type="PANTHER" id="PTHR13994">
    <property type="entry name" value="NUDIX HYDROLASE RELATED"/>
    <property type="match status" value="1"/>
</dbReference>
<keyword evidence="6" id="KW-1185">Reference proteome</keyword>
<reference evidence="5 6" key="1">
    <citation type="journal article" date="2023" name="Hortic Res">
        <title>Pangenome of water caltrop reveals structural variations and asymmetric subgenome divergence after allopolyploidization.</title>
        <authorList>
            <person name="Zhang X."/>
            <person name="Chen Y."/>
            <person name="Wang L."/>
            <person name="Yuan Y."/>
            <person name="Fang M."/>
            <person name="Shi L."/>
            <person name="Lu R."/>
            <person name="Comes H.P."/>
            <person name="Ma Y."/>
            <person name="Chen Y."/>
            <person name="Huang G."/>
            <person name="Zhou Y."/>
            <person name="Zheng Z."/>
            <person name="Qiu Y."/>
        </authorList>
    </citation>
    <scope>NUCLEOTIDE SEQUENCE [LARGE SCALE GENOMIC DNA]</scope>
    <source>
        <tissue evidence="5">Roots</tissue>
    </source>
</reference>
<dbReference type="Pfam" id="PF00293">
    <property type="entry name" value="NUDIX"/>
    <property type="match status" value="1"/>
</dbReference>
<dbReference type="InterPro" id="IPR003293">
    <property type="entry name" value="Nudix_hydrolase6-like"/>
</dbReference>
<feature type="domain" description="Nudix hydrolase" evidence="4">
    <location>
        <begin position="156"/>
        <end position="288"/>
    </location>
</feature>
<dbReference type="Proteomes" id="UP001345219">
    <property type="component" value="Chromosome 9"/>
</dbReference>
<dbReference type="GO" id="GO:0047631">
    <property type="term" value="F:ADP-ribose diphosphatase activity"/>
    <property type="evidence" value="ECO:0007669"/>
    <property type="project" value="TreeGrafter"/>
</dbReference>
<dbReference type="PRINTS" id="PR01356">
    <property type="entry name" value="GFGPROTEIN"/>
</dbReference>
<evidence type="ECO:0000256" key="3">
    <source>
        <dbReference type="ARBA" id="ARBA00022801"/>
    </source>
</evidence>
<protein>
    <recommendedName>
        <fullName evidence="4">Nudix hydrolase domain-containing protein</fullName>
    </recommendedName>
</protein>
<evidence type="ECO:0000256" key="1">
    <source>
        <dbReference type="ARBA" id="ARBA00005582"/>
    </source>
</evidence>
<dbReference type="EMBL" id="JAXIOK010000022">
    <property type="protein sequence ID" value="KAK4744254.1"/>
    <property type="molecule type" value="Genomic_DNA"/>
</dbReference>
<accession>A0AAN7GUD9</accession>
<comment type="caution">
    <text evidence="5">The sequence shown here is derived from an EMBL/GenBank/DDBJ whole genome shotgun (WGS) entry which is preliminary data.</text>
</comment>
<evidence type="ECO:0000256" key="2">
    <source>
        <dbReference type="ARBA" id="ARBA00022723"/>
    </source>
</evidence>
<dbReference type="Pfam" id="PF18290">
    <property type="entry name" value="Nudix_hydro"/>
    <property type="match status" value="1"/>
</dbReference>
<dbReference type="InterPro" id="IPR020084">
    <property type="entry name" value="NUDIX_hydrolase_CS"/>
</dbReference>
<sequence length="325" mass="37718">MCWIFSCAHNHFWLHHFHRLFAQRTALSSGINIRFRAVYLGAIRSMSIPISSSFSANEEVEQVRLLTAINDDYEGVIAELKEPMEPITFVSVLRASIAHWREQGKKGVWIKVPIEYVNLVETAVKEGFWFHHAEPNYLMLVYWIPKTAHTIPSNATHRVGIGAVVMNQNNEVLVVQEKTGKFQGTGVWKFPTGVVDQGEDICMAAVREVKEETGIDAEFIEVMAFRQSHQIFFQKSDLFFVCILRPLSHDIRKQELEIEDARWMPFEEYAAQEFNQKHELLRYIIRMCSAKKDGKYYGFTPVPTMSTFSTEKNFLYLNNHSFRQE</sequence>
<dbReference type="Gene3D" id="3.90.79.10">
    <property type="entry name" value="Nucleoside Triphosphate Pyrophosphohydrolase"/>
    <property type="match status" value="1"/>
</dbReference>
<gene>
    <name evidence="5" type="ORF">SAY87_010566</name>
</gene>
<dbReference type="InterPro" id="IPR015797">
    <property type="entry name" value="NUDIX_hydrolase-like_dom_sf"/>
</dbReference>
<name>A0AAN7GUD9_9MYRT</name>
<proteinExistence type="inferred from homology"/>
<dbReference type="GO" id="GO:0046872">
    <property type="term" value="F:metal ion binding"/>
    <property type="evidence" value="ECO:0007669"/>
    <property type="project" value="UniProtKB-KW"/>
</dbReference>
<dbReference type="PROSITE" id="PS00893">
    <property type="entry name" value="NUDIX_BOX"/>
    <property type="match status" value="1"/>
</dbReference>
<dbReference type="GO" id="GO:0035529">
    <property type="term" value="F:NADH pyrophosphatase activity"/>
    <property type="evidence" value="ECO:0007669"/>
    <property type="project" value="TreeGrafter"/>
</dbReference>